<dbReference type="OrthoDB" id="7545400at2"/>
<gene>
    <name evidence="2" type="ORF">FMM06_06115</name>
</gene>
<keyword evidence="3" id="KW-1185">Reference proteome</keyword>
<sequence length="286" mass="29291">MTTIGATANATVFARPSNAFDIAMRGAALNLTASIMGSFLRPLGAGPFASAQLPSAWTICTGSVGTPPQPQITATVGAGGKGNVDLGDGYTLQLNENNSEITIHNAATGETTRIWGDPHVEIDGKQAFDFWGTTTFTLDNGTKITINTEQFGNNPNAFVASQLVITRGTQAVTVDGISQNDLGDLSVTVGSNGRALDATTRDGYTLTENSAGAGWRAQGGHIATQADLNATAVGGLYGPGSTMPSLNELSSAITSFLFFGALVGAFTGGSDSDAGTTRSARHSLPR</sequence>
<evidence type="ECO:0000313" key="3">
    <source>
        <dbReference type="Proteomes" id="UP000317894"/>
    </source>
</evidence>
<dbReference type="InterPro" id="IPR011086">
    <property type="entry name" value="DUF1521"/>
</dbReference>
<evidence type="ECO:0000259" key="1">
    <source>
        <dbReference type="Pfam" id="PF07481"/>
    </source>
</evidence>
<protein>
    <submittedName>
        <fullName evidence="2">DUF1521 domain-containing protein</fullName>
    </submittedName>
</protein>
<accession>A0A552UHL1</accession>
<reference evidence="2 3" key="1">
    <citation type="submission" date="2019-07" db="EMBL/GenBank/DDBJ databases">
        <title>Novel species isolated from glacier.</title>
        <authorList>
            <person name="Liu Q."/>
            <person name="Xin Y.-H."/>
        </authorList>
    </citation>
    <scope>NUCLEOTIDE SEQUENCE [LARGE SCALE GENOMIC DNA]</scope>
    <source>
        <strain evidence="2 3">LB1R16</strain>
    </source>
</reference>
<comment type="caution">
    <text evidence="2">The sequence shown here is derived from an EMBL/GenBank/DDBJ whole genome shotgun (WGS) entry which is preliminary data.</text>
</comment>
<dbReference type="EMBL" id="VJWA01000001">
    <property type="protein sequence ID" value="TRW17712.1"/>
    <property type="molecule type" value="Genomic_DNA"/>
</dbReference>
<dbReference type="Pfam" id="PF07481">
    <property type="entry name" value="DUF1521"/>
    <property type="match status" value="1"/>
</dbReference>
<dbReference type="Proteomes" id="UP000317894">
    <property type="component" value="Unassembled WGS sequence"/>
</dbReference>
<dbReference type="RefSeq" id="WP_144236404.1">
    <property type="nucleotide sequence ID" value="NZ_VJWA01000001.1"/>
</dbReference>
<dbReference type="AlphaFoldDB" id="A0A552UHL1"/>
<organism evidence="2 3">
    <name type="scientific">Glacieibacterium frigidum</name>
    <dbReference type="NCBI Taxonomy" id="2593303"/>
    <lineage>
        <taxon>Bacteria</taxon>
        <taxon>Pseudomonadati</taxon>
        <taxon>Pseudomonadota</taxon>
        <taxon>Alphaproteobacteria</taxon>
        <taxon>Sphingomonadales</taxon>
        <taxon>Sphingosinicellaceae</taxon>
        <taxon>Glacieibacterium</taxon>
    </lineage>
</organism>
<name>A0A552UHL1_9SPHN</name>
<feature type="domain" description="DUF1521" evidence="1">
    <location>
        <begin position="78"/>
        <end position="238"/>
    </location>
</feature>
<proteinExistence type="predicted"/>
<evidence type="ECO:0000313" key="2">
    <source>
        <dbReference type="EMBL" id="TRW17712.1"/>
    </source>
</evidence>